<dbReference type="PANTHER" id="PTHR43283">
    <property type="entry name" value="BETA-LACTAMASE-RELATED"/>
    <property type="match status" value="1"/>
</dbReference>
<keyword evidence="4" id="KW-1185">Reference proteome</keyword>
<feature type="chain" id="PRO_5046370209" evidence="1">
    <location>
        <begin position="20"/>
        <end position="427"/>
    </location>
</feature>
<dbReference type="EC" id="3.-.-.-" evidence="3"/>
<dbReference type="PANTHER" id="PTHR43283:SF14">
    <property type="entry name" value="BLL8153 PROTEIN"/>
    <property type="match status" value="1"/>
</dbReference>
<reference evidence="3 4" key="1">
    <citation type="submission" date="2023-10" db="EMBL/GenBank/DDBJ databases">
        <title>Two novel species belonging to the OM43/NOR5 clade.</title>
        <authorList>
            <person name="Park M."/>
        </authorList>
    </citation>
    <scope>NUCLEOTIDE SEQUENCE [LARGE SCALE GENOMIC DNA]</scope>
    <source>
        <strain evidence="3 4">IMCC43200</strain>
    </source>
</reference>
<evidence type="ECO:0000256" key="1">
    <source>
        <dbReference type="SAM" id="SignalP"/>
    </source>
</evidence>
<sequence length="427" mass="47060">MRIIVGTLLCGCIAMGANAQIDPTQSEAGVSEFIEPLRYVHDHEPIGNVRQIYDGALFPDEQVRTFRNIHRLFPTRIVAAGDKPYPLPEAETSLQNFQFESRGRSWDLYDYLSLNRVAGILVINADEVVFERYFFGNGPKTRWMSMSVVKSMVATLVGAAIHDGYIESVDDPLTRYLPQFVGSAYDGVTVHHLLQMASGVAWNETYTDPTSDRRAMLEAQIGQKPGGILDLMASLSRAAEPGSRWNYSTGETQVVGALVAAATDMPVADYLSQTIWRPFGMESDASWWLDSVDGLEIGGSGLSATLRDYARFGLYMLNEGRINGVETLPTGWVSAATSVKQIAGETVDYGYMWWPLDDGAYSAIGIFGQFVYVHPDSRTVIAMWGAQPKPVGTDVIDEYDFFNAIVRELQGAQSTRMAAHTTSTLAE</sequence>
<name>A0ABZ0I604_9GAMM</name>
<gene>
    <name evidence="3" type="ORF">R0135_04825</name>
</gene>
<dbReference type="Gene3D" id="3.40.710.10">
    <property type="entry name" value="DD-peptidase/beta-lactamase superfamily"/>
    <property type="match status" value="1"/>
</dbReference>
<dbReference type="RefSeq" id="WP_407349124.1">
    <property type="nucleotide sequence ID" value="NZ_CP136864.1"/>
</dbReference>
<proteinExistence type="predicted"/>
<feature type="signal peptide" evidence="1">
    <location>
        <begin position="1"/>
        <end position="19"/>
    </location>
</feature>
<evidence type="ECO:0000313" key="4">
    <source>
        <dbReference type="Proteomes" id="UP001626537"/>
    </source>
</evidence>
<evidence type="ECO:0000313" key="3">
    <source>
        <dbReference type="EMBL" id="WOJ94488.1"/>
    </source>
</evidence>
<dbReference type="Proteomes" id="UP001626537">
    <property type="component" value="Chromosome"/>
</dbReference>
<keyword evidence="1" id="KW-0732">Signal</keyword>
<organism evidence="3 4">
    <name type="scientific">Congregibacter variabilis</name>
    <dbReference type="NCBI Taxonomy" id="3081200"/>
    <lineage>
        <taxon>Bacteria</taxon>
        <taxon>Pseudomonadati</taxon>
        <taxon>Pseudomonadota</taxon>
        <taxon>Gammaproteobacteria</taxon>
        <taxon>Cellvibrionales</taxon>
        <taxon>Halieaceae</taxon>
        <taxon>Congregibacter</taxon>
    </lineage>
</organism>
<evidence type="ECO:0000259" key="2">
    <source>
        <dbReference type="Pfam" id="PF00144"/>
    </source>
</evidence>
<dbReference type="InterPro" id="IPR001466">
    <property type="entry name" value="Beta-lactam-related"/>
</dbReference>
<dbReference type="GO" id="GO:0016787">
    <property type="term" value="F:hydrolase activity"/>
    <property type="evidence" value="ECO:0007669"/>
    <property type="project" value="UniProtKB-KW"/>
</dbReference>
<protein>
    <submittedName>
        <fullName evidence="3">Serine hydrolase</fullName>
        <ecNumber evidence="3">3.-.-.-</ecNumber>
    </submittedName>
</protein>
<feature type="domain" description="Beta-lactamase-related" evidence="2">
    <location>
        <begin position="119"/>
        <end position="394"/>
    </location>
</feature>
<dbReference type="InterPro" id="IPR050789">
    <property type="entry name" value="Diverse_Enzym_Activities"/>
</dbReference>
<dbReference type="SUPFAM" id="SSF56601">
    <property type="entry name" value="beta-lactamase/transpeptidase-like"/>
    <property type="match status" value="1"/>
</dbReference>
<keyword evidence="3" id="KW-0378">Hydrolase</keyword>
<dbReference type="Pfam" id="PF00144">
    <property type="entry name" value="Beta-lactamase"/>
    <property type="match status" value="1"/>
</dbReference>
<dbReference type="EMBL" id="CP136864">
    <property type="protein sequence ID" value="WOJ94488.1"/>
    <property type="molecule type" value="Genomic_DNA"/>
</dbReference>
<dbReference type="InterPro" id="IPR012338">
    <property type="entry name" value="Beta-lactam/transpept-like"/>
</dbReference>
<accession>A0ABZ0I604</accession>